<dbReference type="RefSeq" id="WP_148758442.1">
    <property type="nucleotide sequence ID" value="NZ_VSRQ01000002.1"/>
</dbReference>
<comment type="caution">
    <text evidence="1">The sequence shown here is derived from an EMBL/GenBank/DDBJ whole genome shotgun (WGS) entry which is preliminary data.</text>
</comment>
<protein>
    <submittedName>
        <fullName evidence="1">Uncharacterized protein</fullName>
    </submittedName>
</protein>
<gene>
    <name evidence="1" type="ORF">FXF68_08715</name>
</gene>
<evidence type="ECO:0000313" key="1">
    <source>
        <dbReference type="EMBL" id="TYK50582.1"/>
    </source>
</evidence>
<evidence type="ECO:0000313" key="2">
    <source>
        <dbReference type="Proteomes" id="UP000323505"/>
    </source>
</evidence>
<organism evidence="1 2">
    <name type="scientific">Actinomadura decatromicini</name>
    <dbReference type="NCBI Taxonomy" id="2604572"/>
    <lineage>
        <taxon>Bacteria</taxon>
        <taxon>Bacillati</taxon>
        <taxon>Actinomycetota</taxon>
        <taxon>Actinomycetes</taxon>
        <taxon>Streptosporangiales</taxon>
        <taxon>Thermomonosporaceae</taxon>
        <taxon>Actinomadura</taxon>
    </lineage>
</organism>
<dbReference type="Proteomes" id="UP000323505">
    <property type="component" value="Unassembled WGS sequence"/>
</dbReference>
<name>A0A5D3FRA0_9ACTN</name>
<accession>A0A5D3FRA0</accession>
<dbReference type="AlphaFoldDB" id="A0A5D3FRA0"/>
<dbReference type="EMBL" id="VSRQ01000002">
    <property type="protein sequence ID" value="TYK50582.1"/>
    <property type="molecule type" value="Genomic_DNA"/>
</dbReference>
<proteinExistence type="predicted"/>
<reference evidence="1 2" key="1">
    <citation type="submission" date="2019-08" db="EMBL/GenBank/DDBJ databases">
        <title>Actinomadura sp. nov. CYP1-5 isolated from mountain soil.</title>
        <authorList>
            <person name="Songsumanus A."/>
            <person name="Kuncharoen N."/>
            <person name="Kudo T."/>
            <person name="Yuki M."/>
            <person name="Igarashi Y."/>
            <person name="Tanasupawat S."/>
        </authorList>
    </citation>
    <scope>NUCLEOTIDE SEQUENCE [LARGE SCALE GENOMIC DNA]</scope>
    <source>
        <strain evidence="1 2">CYP1-5</strain>
    </source>
</reference>
<sequence>MKDGYGGMDLHLGAGMRFYCHTYPEDPEAGPILVIEAAGVSLMLTNRTRGAVEAGDVQNARRLLEVVSGFTAEVERLHALHALHAVNGAAVESIQDATA</sequence>
<keyword evidence="2" id="KW-1185">Reference proteome</keyword>